<proteinExistence type="predicted"/>
<dbReference type="Proteomes" id="UP000002457">
    <property type="component" value="Chromosome"/>
</dbReference>
<feature type="domain" description="Right handed beta helix" evidence="2">
    <location>
        <begin position="160"/>
        <end position="355"/>
    </location>
</feature>
<evidence type="ECO:0000313" key="3">
    <source>
        <dbReference type="EMBL" id="ACL16855.1"/>
    </source>
</evidence>
<keyword evidence="1" id="KW-1133">Transmembrane helix</keyword>
<dbReference type="EMBL" id="CP001338">
    <property type="protein sequence ID" value="ACL16855.1"/>
    <property type="molecule type" value="Genomic_DNA"/>
</dbReference>
<dbReference type="SUPFAM" id="SSF51126">
    <property type="entry name" value="Pectin lyase-like"/>
    <property type="match status" value="1"/>
</dbReference>
<keyword evidence="1" id="KW-0812">Transmembrane</keyword>
<sequence length="458" mass="49263">MTLNTELRWDKIGVVIVVILLVLGVLVYAYTHRHVAQPTTPVTEVPVTTTATLPDGALVVAAGDSSEAEKQKATYQCDGVDDQAEISTALGALPSGSGTVVLLGGTFHVTDEIILPTGTTLLGQGPDRTTIEVTGYYKPIVLSDDNCTLGGFKLTNRGFVLVTGSHNTIQNITATTFQSGEVEANGAFFVFAKNRVVEDVEFRNCTAVDCGIHGFNVNGDGSPKTTKNLRYIDCSAIRCGNANSSATWTTGFDFHESNDLLGLQVIRCLAEDNWESGFHFEPGGQVTPRTQSADIVMQDCISRDNGQRNTLPDSFFKSGYFIHRTAVLTNCTSINNQNCGFWTWGGDAVTFNNCTDDGSANAFSVGRTSEDITYNNCVSTNATQRGIYSFAATKIAFNNFSLVTPKNATGSISLGYRDGDTENKYPVTDCTFDVTCTGVDPAGVVIQKDTLRNTLNIR</sequence>
<name>B8GIP2_METPE</name>
<dbReference type="InterPro" id="IPR006626">
    <property type="entry name" value="PbH1"/>
</dbReference>
<evidence type="ECO:0000259" key="2">
    <source>
        <dbReference type="Pfam" id="PF13229"/>
    </source>
</evidence>
<dbReference type="STRING" id="521011.Mpal_1542"/>
<dbReference type="OrthoDB" id="105642at2157"/>
<evidence type="ECO:0000313" key="4">
    <source>
        <dbReference type="Proteomes" id="UP000002457"/>
    </source>
</evidence>
<protein>
    <recommendedName>
        <fullName evidence="2">Right handed beta helix domain-containing protein</fullName>
    </recommendedName>
</protein>
<accession>B8GIP2</accession>
<organism evidence="3 4">
    <name type="scientific">Methanosphaerula palustris (strain ATCC BAA-1556 / DSM 19958 / E1-9c)</name>
    <dbReference type="NCBI Taxonomy" id="521011"/>
    <lineage>
        <taxon>Archaea</taxon>
        <taxon>Methanobacteriati</taxon>
        <taxon>Methanobacteriota</taxon>
        <taxon>Stenosarchaea group</taxon>
        <taxon>Methanomicrobia</taxon>
        <taxon>Methanomicrobiales</taxon>
        <taxon>Methanoregulaceae</taxon>
        <taxon>Methanosphaerula</taxon>
    </lineage>
</organism>
<dbReference type="AlphaFoldDB" id="B8GIP2"/>
<dbReference type="GeneID" id="25394167"/>
<dbReference type="SMART" id="SM00710">
    <property type="entry name" value="PbH1"/>
    <property type="match status" value="5"/>
</dbReference>
<dbReference type="HOGENOM" id="CLU_560974_0_0_2"/>
<dbReference type="InterPro" id="IPR039448">
    <property type="entry name" value="Beta_helix"/>
</dbReference>
<gene>
    <name evidence="3" type="ordered locus">Mpal_1542</name>
</gene>
<reference evidence="3 4" key="1">
    <citation type="journal article" date="2015" name="Genome Announc.">
        <title>Complete Genome Sequence of Methanosphaerula palustris E1-9CT, a Hydrogenotrophic Methanogen Isolated from a Minerotrophic Fen Peatland.</title>
        <authorList>
            <person name="Cadillo-Quiroz H."/>
            <person name="Browne P."/>
            <person name="Kyrpides N."/>
            <person name="Woyke T."/>
            <person name="Goodwin L."/>
            <person name="Detter C."/>
            <person name="Yavitt J.B."/>
            <person name="Zinder S.H."/>
        </authorList>
    </citation>
    <scope>NUCLEOTIDE SEQUENCE [LARGE SCALE GENOMIC DNA]</scope>
    <source>
        <strain evidence="4">ATCC BAA-1556 / DSM 19958 / E1-9c</strain>
    </source>
</reference>
<feature type="transmembrane region" description="Helical" evidence="1">
    <location>
        <begin position="12"/>
        <end position="31"/>
    </location>
</feature>
<dbReference type="Pfam" id="PF13229">
    <property type="entry name" value="Beta_helix"/>
    <property type="match status" value="1"/>
</dbReference>
<dbReference type="RefSeq" id="WP_012618174.1">
    <property type="nucleotide sequence ID" value="NC_011832.1"/>
</dbReference>
<dbReference type="InterPro" id="IPR011050">
    <property type="entry name" value="Pectin_lyase_fold/virulence"/>
</dbReference>
<dbReference type="InterPro" id="IPR012334">
    <property type="entry name" value="Pectin_lyas_fold"/>
</dbReference>
<dbReference type="Gene3D" id="2.160.20.10">
    <property type="entry name" value="Single-stranded right-handed beta-helix, Pectin lyase-like"/>
    <property type="match status" value="2"/>
</dbReference>
<dbReference type="KEGG" id="mpl:Mpal_1542"/>
<keyword evidence="4" id="KW-1185">Reference proteome</keyword>
<dbReference type="eggNOG" id="arCOG02521">
    <property type="taxonomic scope" value="Archaea"/>
</dbReference>
<evidence type="ECO:0000256" key="1">
    <source>
        <dbReference type="SAM" id="Phobius"/>
    </source>
</evidence>
<keyword evidence="1" id="KW-0472">Membrane</keyword>